<dbReference type="OMA" id="PFRWKHP"/>
<feature type="region of interest" description="Disordered" evidence="1">
    <location>
        <begin position="167"/>
        <end position="233"/>
    </location>
</feature>
<dbReference type="EnsemblFungi" id="MAPG_09980T0">
    <property type="protein sequence ID" value="MAPG_09980T0"/>
    <property type="gene ID" value="MAPG_09980"/>
</dbReference>
<proteinExistence type="predicted"/>
<name>A0A0C4EBD2_MAGP6</name>
<evidence type="ECO:0000256" key="1">
    <source>
        <dbReference type="SAM" id="MobiDB-lite"/>
    </source>
</evidence>
<protein>
    <submittedName>
        <fullName evidence="2 3">Uncharacterized protein</fullName>
    </submittedName>
</protein>
<evidence type="ECO:0000313" key="4">
    <source>
        <dbReference type="Proteomes" id="UP000011715"/>
    </source>
</evidence>
<evidence type="ECO:0000313" key="2">
    <source>
        <dbReference type="EMBL" id="KLU91460.1"/>
    </source>
</evidence>
<reference evidence="2" key="2">
    <citation type="submission" date="2010-05" db="EMBL/GenBank/DDBJ databases">
        <title>The Genome Sequence of Magnaporthe poae strain ATCC 64411.</title>
        <authorList>
            <consortium name="The Broad Institute Genome Sequencing Platform"/>
            <consortium name="Broad Institute Genome Sequencing Center for Infectious Disease"/>
            <person name="Ma L.-J."/>
            <person name="Dead R."/>
            <person name="Young S."/>
            <person name="Zeng Q."/>
            <person name="Koehrsen M."/>
            <person name="Alvarado L."/>
            <person name="Berlin A."/>
            <person name="Chapman S.B."/>
            <person name="Chen Z."/>
            <person name="Freedman E."/>
            <person name="Gellesch M."/>
            <person name="Goldberg J."/>
            <person name="Griggs A."/>
            <person name="Gujja S."/>
            <person name="Heilman E.R."/>
            <person name="Heiman D."/>
            <person name="Hepburn T."/>
            <person name="Howarth C."/>
            <person name="Jen D."/>
            <person name="Larson L."/>
            <person name="Mehta T."/>
            <person name="Neiman D."/>
            <person name="Pearson M."/>
            <person name="Roberts A."/>
            <person name="Saif S."/>
            <person name="Shea T."/>
            <person name="Shenoy N."/>
            <person name="Sisk P."/>
            <person name="Stolte C."/>
            <person name="Sykes S."/>
            <person name="Walk T."/>
            <person name="White J."/>
            <person name="Yandava C."/>
            <person name="Haas B."/>
            <person name="Nusbaum C."/>
            <person name="Birren B."/>
        </authorList>
    </citation>
    <scope>NUCLEOTIDE SEQUENCE</scope>
    <source>
        <strain evidence="2">ATCC 64411</strain>
    </source>
</reference>
<dbReference type="OrthoDB" id="3363286at2759"/>
<dbReference type="AlphaFoldDB" id="A0A0C4EBD2"/>
<dbReference type="VEuPathDB" id="FungiDB:MAPG_09980"/>
<gene>
    <name evidence="2" type="ORF">MAPG_09980</name>
</gene>
<dbReference type="STRING" id="644358.A0A0C4EBD2"/>
<feature type="compositionally biased region" description="Basic and acidic residues" evidence="1">
    <location>
        <begin position="182"/>
        <end position="228"/>
    </location>
</feature>
<sequence length="472" mass="53248">MKATACLRTVGSAGSLQGAGKRLFSSQQRAWPSSHDLPAKRPPGEDAETDRFISEMGRMELRPRIDAESKTIATPSGALPISPLMDERRLKAQRERRLPKPAPDRLRNGTFERRLENNPYATALGTPIRMDTATNTLLPRFFLQDFYFINHPETDAPWFAPTSLFEASEQPTEELAASEQPADDHNVSEQSTREHDASEGPTEEHNAGEQRAEEHNANERPTKEHDASEQPTRNYDSIHEATAAPDVIPSPSGNYLARRISILHCGAIEEPRPATAGAYAMCRRDLFAALAGGVGVPTDLRQYRNRHVKMANFARQTRAVWRADMDELVCGLMRARVLKSLQYLATFCEDPFEPRDYIVRCKAERLEEEDWGKHEFRGCVLWLGGSVGDPASNQPPPKEFEVVTASGVRRNTALPVHDLNRLLGPEAVQTLRTESEVFKQGVFFMLARPRTKQLQMWLWKLQGYLAEYPDYR</sequence>
<keyword evidence="4" id="KW-1185">Reference proteome</keyword>
<reference evidence="3" key="4">
    <citation type="journal article" date="2015" name="G3 (Bethesda)">
        <title>Genome sequences of three phytopathogenic species of the Magnaporthaceae family of fungi.</title>
        <authorList>
            <person name="Okagaki L.H."/>
            <person name="Nunes C.C."/>
            <person name="Sailsbery J."/>
            <person name="Clay B."/>
            <person name="Brown D."/>
            <person name="John T."/>
            <person name="Oh Y."/>
            <person name="Young N."/>
            <person name="Fitzgerald M."/>
            <person name="Haas B.J."/>
            <person name="Zeng Q."/>
            <person name="Young S."/>
            <person name="Adiconis X."/>
            <person name="Fan L."/>
            <person name="Levin J.Z."/>
            <person name="Mitchell T.K."/>
            <person name="Okubara P.A."/>
            <person name="Farman M.L."/>
            <person name="Kohn L.M."/>
            <person name="Birren B."/>
            <person name="Ma L.-J."/>
            <person name="Dean R.A."/>
        </authorList>
    </citation>
    <scope>NUCLEOTIDE SEQUENCE</scope>
    <source>
        <strain evidence="3">ATCC 64411 / 73-15</strain>
    </source>
</reference>
<feature type="region of interest" description="Disordered" evidence="1">
    <location>
        <begin position="16"/>
        <end position="47"/>
    </location>
</feature>
<reference evidence="2" key="3">
    <citation type="submission" date="2011-03" db="EMBL/GenBank/DDBJ databases">
        <title>Annotation of Magnaporthe poae ATCC 64411.</title>
        <authorList>
            <person name="Ma L.-J."/>
            <person name="Dead R."/>
            <person name="Young S.K."/>
            <person name="Zeng Q."/>
            <person name="Gargeya S."/>
            <person name="Fitzgerald M."/>
            <person name="Haas B."/>
            <person name="Abouelleil A."/>
            <person name="Alvarado L."/>
            <person name="Arachchi H.M."/>
            <person name="Berlin A."/>
            <person name="Brown A."/>
            <person name="Chapman S.B."/>
            <person name="Chen Z."/>
            <person name="Dunbar C."/>
            <person name="Freedman E."/>
            <person name="Gearin G."/>
            <person name="Gellesch M."/>
            <person name="Goldberg J."/>
            <person name="Griggs A."/>
            <person name="Gujja S."/>
            <person name="Heiman D."/>
            <person name="Howarth C."/>
            <person name="Larson L."/>
            <person name="Lui A."/>
            <person name="MacDonald P.J.P."/>
            <person name="Mehta T."/>
            <person name="Montmayeur A."/>
            <person name="Murphy C."/>
            <person name="Neiman D."/>
            <person name="Pearson M."/>
            <person name="Priest M."/>
            <person name="Roberts A."/>
            <person name="Saif S."/>
            <person name="Shea T."/>
            <person name="Shenoy N."/>
            <person name="Sisk P."/>
            <person name="Stolte C."/>
            <person name="Sykes S."/>
            <person name="Yandava C."/>
            <person name="Wortman J."/>
            <person name="Nusbaum C."/>
            <person name="Birren B."/>
        </authorList>
    </citation>
    <scope>NUCLEOTIDE SEQUENCE</scope>
    <source>
        <strain evidence="2">ATCC 64411</strain>
    </source>
</reference>
<reference evidence="4" key="1">
    <citation type="submission" date="2010-05" db="EMBL/GenBank/DDBJ databases">
        <title>The genome sequence of Magnaporthe poae strain ATCC 64411.</title>
        <authorList>
            <person name="Ma L.-J."/>
            <person name="Dead R."/>
            <person name="Young S."/>
            <person name="Zeng Q."/>
            <person name="Koehrsen M."/>
            <person name="Alvarado L."/>
            <person name="Berlin A."/>
            <person name="Chapman S.B."/>
            <person name="Chen Z."/>
            <person name="Freedman E."/>
            <person name="Gellesch M."/>
            <person name="Goldberg J."/>
            <person name="Griggs A."/>
            <person name="Gujja S."/>
            <person name="Heilman E.R."/>
            <person name="Heiman D."/>
            <person name="Hepburn T."/>
            <person name="Howarth C."/>
            <person name="Jen D."/>
            <person name="Larson L."/>
            <person name="Mehta T."/>
            <person name="Neiman D."/>
            <person name="Pearson M."/>
            <person name="Roberts A."/>
            <person name="Saif S."/>
            <person name="Shea T."/>
            <person name="Shenoy N."/>
            <person name="Sisk P."/>
            <person name="Stolte C."/>
            <person name="Sykes S."/>
            <person name="Walk T."/>
            <person name="White J."/>
            <person name="Yandava C."/>
            <person name="Haas B."/>
            <person name="Nusbaum C."/>
            <person name="Birren B."/>
        </authorList>
    </citation>
    <scope>NUCLEOTIDE SEQUENCE [LARGE SCALE GENOMIC DNA]</scope>
    <source>
        <strain evidence="4">ATCC 64411 / 73-15</strain>
    </source>
</reference>
<dbReference type="Proteomes" id="UP000011715">
    <property type="component" value="Unassembled WGS sequence"/>
</dbReference>
<feature type="compositionally biased region" description="Basic and acidic residues" evidence="1">
    <location>
        <begin position="37"/>
        <end position="47"/>
    </location>
</feature>
<dbReference type="eggNOG" id="ENOG502S8NC">
    <property type="taxonomic scope" value="Eukaryota"/>
</dbReference>
<accession>A0A0C4EBD2</accession>
<organism evidence="3 4">
    <name type="scientific">Magnaporthiopsis poae (strain ATCC 64411 / 73-15)</name>
    <name type="common">Kentucky bluegrass fungus</name>
    <name type="synonym">Magnaporthe poae</name>
    <dbReference type="NCBI Taxonomy" id="644358"/>
    <lineage>
        <taxon>Eukaryota</taxon>
        <taxon>Fungi</taxon>
        <taxon>Dikarya</taxon>
        <taxon>Ascomycota</taxon>
        <taxon>Pezizomycotina</taxon>
        <taxon>Sordariomycetes</taxon>
        <taxon>Sordariomycetidae</taxon>
        <taxon>Magnaporthales</taxon>
        <taxon>Magnaporthaceae</taxon>
        <taxon>Magnaporthiopsis</taxon>
    </lineage>
</organism>
<evidence type="ECO:0000313" key="3">
    <source>
        <dbReference type="EnsemblFungi" id="MAPG_09980T0"/>
    </source>
</evidence>
<dbReference type="EMBL" id="ADBL01002561">
    <property type="status" value="NOT_ANNOTATED_CDS"/>
    <property type="molecule type" value="Genomic_DNA"/>
</dbReference>
<reference evidence="3" key="5">
    <citation type="submission" date="2015-06" db="UniProtKB">
        <authorList>
            <consortium name="EnsemblFungi"/>
        </authorList>
    </citation>
    <scope>IDENTIFICATION</scope>
    <source>
        <strain evidence="3">ATCC 64411</strain>
    </source>
</reference>
<dbReference type="EMBL" id="GL876977">
    <property type="protein sequence ID" value="KLU91460.1"/>
    <property type="molecule type" value="Genomic_DNA"/>
</dbReference>